<keyword evidence="5" id="KW-1185">Reference proteome</keyword>
<dbReference type="RefSeq" id="WP_170200703.1">
    <property type="nucleotide sequence ID" value="NZ_BAAAEW010000045.1"/>
</dbReference>
<dbReference type="Pfam" id="PF13487">
    <property type="entry name" value="HD_5"/>
    <property type="match status" value="1"/>
</dbReference>
<dbReference type="CDD" id="cd00077">
    <property type="entry name" value="HDc"/>
    <property type="match status" value="1"/>
</dbReference>
<dbReference type="Pfam" id="PF00072">
    <property type="entry name" value="Response_reg"/>
    <property type="match status" value="1"/>
</dbReference>
<name>A0ABN1KHI8_9BURK</name>
<dbReference type="InterPro" id="IPR052020">
    <property type="entry name" value="Cyclic_di-GMP/3'3'-cGAMP_PDE"/>
</dbReference>
<dbReference type="PANTHER" id="PTHR45228:SF1">
    <property type="entry name" value="CYCLIC DI-GMP PHOSPHODIESTERASE TM_0186"/>
    <property type="match status" value="1"/>
</dbReference>
<keyword evidence="1" id="KW-0597">Phosphoprotein</keyword>
<sequence>MTVTDVSWSAHDRLPYRVLAVDDDPLQCLMVGEILEAPRYIVTVAGSGAAALARLREQDFDIVLLDKSMPDIGGDEVCRRIRRDLGLTLLPVLIVTGSGGSDDLMASLQAGANDFVRKPYLPAELQARVDSAAQRKRATDQLDSAESLLFALARLVEAKDENTGDHCSRLSRNSVLLGQAMGLTAPELLALRRGGVLHDIGKLGIPDAILMKAGALDDDEWKVMRQHTVIGASLVDGLKSMRLTVPIVRHHHERWDGSGYPDGLAGEAIPLLARVFQVVDIYDALRFARPYKEPFPPERALEILESEAARGWRDPRIVAAFVALVRRHPEQLNVDADANDDLGESLFRRVVDGLSGVKTA</sequence>
<organism evidence="4 5">
    <name type="scientific">Ideonella azotifigens</name>
    <dbReference type="NCBI Taxonomy" id="513160"/>
    <lineage>
        <taxon>Bacteria</taxon>
        <taxon>Pseudomonadati</taxon>
        <taxon>Pseudomonadota</taxon>
        <taxon>Betaproteobacteria</taxon>
        <taxon>Burkholderiales</taxon>
        <taxon>Sphaerotilaceae</taxon>
        <taxon>Ideonella</taxon>
    </lineage>
</organism>
<dbReference type="InterPro" id="IPR006675">
    <property type="entry name" value="HDIG_dom"/>
</dbReference>
<feature type="domain" description="Response regulatory" evidence="2">
    <location>
        <begin position="17"/>
        <end position="133"/>
    </location>
</feature>
<dbReference type="SUPFAM" id="SSF109604">
    <property type="entry name" value="HD-domain/PDEase-like"/>
    <property type="match status" value="1"/>
</dbReference>
<feature type="domain" description="HD-GYP" evidence="3">
    <location>
        <begin position="141"/>
        <end position="337"/>
    </location>
</feature>
<dbReference type="Proteomes" id="UP001500279">
    <property type="component" value="Unassembled WGS sequence"/>
</dbReference>
<accession>A0ABN1KHI8</accession>
<dbReference type="NCBIfam" id="TIGR00277">
    <property type="entry name" value="HDIG"/>
    <property type="match status" value="1"/>
</dbReference>
<dbReference type="InterPro" id="IPR003607">
    <property type="entry name" value="HD/PDEase_dom"/>
</dbReference>
<dbReference type="SMART" id="SM00448">
    <property type="entry name" value="REC"/>
    <property type="match status" value="1"/>
</dbReference>
<reference evidence="4 5" key="1">
    <citation type="journal article" date="2019" name="Int. J. Syst. Evol. Microbiol.">
        <title>The Global Catalogue of Microorganisms (GCM) 10K type strain sequencing project: providing services to taxonomists for standard genome sequencing and annotation.</title>
        <authorList>
            <consortium name="The Broad Institute Genomics Platform"/>
            <consortium name="The Broad Institute Genome Sequencing Center for Infectious Disease"/>
            <person name="Wu L."/>
            <person name="Ma J."/>
        </authorList>
    </citation>
    <scope>NUCLEOTIDE SEQUENCE [LARGE SCALE GENOMIC DNA]</scope>
    <source>
        <strain evidence="4 5">JCM 15503</strain>
    </source>
</reference>
<evidence type="ECO:0000259" key="3">
    <source>
        <dbReference type="PROSITE" id="PS51832"/>
    </source>
</evidence>
<comment type="caution">
    <text evidence="4">The sequence shown here is derived from an EMBL/GenBank/DDBJ whole genome shotgun (WGS) entry which is preliminary data.</text>
</comment>
<dbReference type="InterPro" id="IPR011006">
    <property type="entry name" value="CheY-like_superfamily"/>
</dbReference>
<gene>
    <name evidence="4" type="ORF">GCM10009107_55630</name>
</gene>
<dbReference type="SMART" id="SM00471">
    <property type="entry name" value="HDc"/>
    <property type="match status" value="1"/>
</dbReference>
<dbReference type="InterPro" id="IPR001789">
    <property type="entry name" value="Sig_transdc_resp-reg_receiver"/>
</dbReference>
<dbReference type="PROSITE" id="PS50110">
    <property type="entry name" value="RESPONSE_REGULATORY"/>
    <property type="match status" value="1"/>
</dbReference>
<proteinExistence type="predicted"/>
<evidence type="ECO:0000256" key="1">
    <source>
        <dbReference type="PROSITE-ProRule" id="PRU00169"/>
    </source>
</evidence>
<dbReference type="PANTHER" id="PTHR45228">
    <property type="entry name" value="CYCLIC DI-GMP PHOSPHODIESTERASE TM_0186-RELATED"/>
    <property type="match status" value="1"/>
</dbReference>
<dbReference type="InterPro" id="IPR037522">
    <property type="entry name" value="HD_GYP_dom"/>
</dbReference>
<dbReference type="Gene3D" id="1.10.3210.10">
    <property type="entry name" value="Hypothetical protein af1432"/>
    <property type="match status" value="1"/>
</dbReference>
<evidence type="ECO:0000313" key="4">
    <source>
        <dbReference type="EMBL" id="GAA0767042.1"/>
    </source>
</evidence>
<feature type="modified residue" description="4-aspartylphosphate" evidence="1">
    <location>
        <position position="66"/>
    </location>
</feature>
<dbReference type="EMBL" id="BAAAEW010000045">
    <property type="protein sequence ID" value="GAA0767042.1"/>
    <property type="molecule type" value="Genomic_DNA"/>
</dbReference>
<dbReference type="Gene3D" id="3.40.50.2300">
    <property type="match status" value="1"/>
</dbReference>
<dbReference type="SUPFAM" id="SSF52172">
    <property type="entry name" value="CheY-like"/>
    <property type="match status" value="1"/>
</dbReference>
<evidence type="ECO:0000313" key="5">
    <source>
        <dbReference type="Proteomes" id="UP001500279"/>
    </source>
</evidence>
<dbReference type="PROSITE" id="PS51832">
    <property type="entry name" value="HD_GYP"/>
    <property type="match status" value="1"/>
</dbReference>
<evidence type="ECO:0000259" key="2">
    <source>
        <dbReference type="PROSITE" id="PS50110"/>
    </source>
</evidence>
<protein>
    <submittedName>
        <fullName evidence="4">Response regulator</fullName>
    </submittedName>
</protein>